<dbReference type="Proteomes" id="UP000233469">
    <property type="component" value="Unassembled WGS sequence"/>
</dbReference>
<sequence length="70" mass="8415">MVYWMLKVKDIKERCGWKSYKVLHAASFKTWVKVIIVFEYGKTVRFGKELIFLANFKDEKQRQKAINKSI</sequence>
<name>A0A2N1MLL0_9GLOM</name>
<dbReference type="EMBL" id="LLXL01001896">
    <property type="protein sequence ID" value="PKK62517.1"/>
    <property type="molecule type" value="Genomic_DNA"/>
</dbReference>
<reference evidence="1 2" key="1">
    <citation type="submission" date="2016-04" db="EMBL/GenBank/DDBJ databases">
        <title>Genome analyses suggest a sexual origin of heterokaryosis in a supposedly ancient asexual fungus.</title>
        <authorList>
            <person name="Ropars J."/>
            <person name="Sedzielewska K."/>
            <person name="Noel J."/>
            <person name="Charron P."/>
            <person name="Farinelli L."/>
            <person name="Marton T."/>
            <person name="Kruger M."/>
            <person name="Pelin A."/>
            <person name="Brachmann A."/>
            <person name="Corradi N."/>
        </authorList>
    </citation>
    <scope>NUCLEOTIDE SEQUENCE [LARGE SCALE GENOMIC DNA]</scope>
    <source>
        <strain evidence="1 2">C2</strain>
    </source>
</reference>
<comment type="caution">
    <text evidence="1">The sequence shown here is derived from an EMBL/GenBank/DDBJ whole genome shotgun (WGS) entry which is preliminary data.</text>
</comment>
<organism evidence="1 2">
    <name type="scientific">Rhizophagus irregularis</name>
    <dbReference type="NCBI Taxonomy" id="588596"/>
    <lineage>
        <taxon>Eukaryota</taxon>
        <taxon>Fungi</taxon>
        <taxon>Fungi incertae sedis</taxon>
        <taxon>Mucoromycota</taxon>
        <taxon>Glomeromycotina</taxon>
        <taxon>Glomeromycetes</taxon>
        <taxon>Glomerales</taxon>
        <taxon>Glomeraceae</taxon>
        <taxon>Rhizophagus</taxon>
    </lineage>
</organism>
<accession>A0A2N1MLL0</accession>
<protein>
    <submittedName>
        <fullName evidence="1">Uncharacterized protein</fullName>
    </submittedName>
</protein>
<dbReference type="VEuPathDB" id="FungiDB:FUN_006348"/>
<dbReference type="AlphaFoldDB" id="A0A2N1MLL0"/>
<gene>
    <name evidence="1" type="ORF">RhiirC2_759464</name>
</gene>
<proteinExistence type="predicted"/>
<evidence type="ECO:0000313" key="2">
    <source>
        <dbReference type="Proteomes" id="UP000233469"/>
    </source>
</evidence>
<evidence type="ECO:0000313" key="1">
    <source>
        <dbReference type="EMBL" id="PKK62517.1"/>
    </source>
</evidence>
<reference evidence="1 2" key="2">
    <citation type="submission" date="2017-10" db="EMBL/GenBank/DDBJ databases">
        <title>Extensive intraspecific genome diversity in a model arbuscular mycorrhizal fungus.</title>
        <authorList>
            <person name="Chen E.C.H."/>
            <person name="Morin E."/>
            <person name="Baudet D."/>
            <person name="Noel J."/>
            <person name="Ndikumana S."/>
            <person name="Charron P."/>
            <person name="St-Onge C."/>
            <person name="Giorgi J."/>
            <person name="Grigoriev I.V."/>
            <person name="Roux C."/>
            <person name="Martin F.M."/>
            <person name="Corradi N."/>
        </authorList>
    </citation>
    <scope>NUCLEOTIDE SEQUENCE [LARGE SCALE GENOMIC DNA]</scope>
    <source>
        <strain evidence="1 2">C2</strain>
    </source>
</reference>